<evidence type="ECO:0000313" key="3">
    <source>
        <dbReference type="Proteomes" id="UP000645217"/>
    </source>
</evidence>
<keyword evidence="3" id="KW-1185">Reference proteome</keyword>
<dbReference type="EMBL" id="BMNT01000021">
    <property type="protein sequence ID" value="GGK92834.1"/>
    <property type="molecule type" value="Genomic_DNA"/>
</dbReference>
<dbReference type="Proteomes" id="UP000645217">
    <property type="component" value="Unassembled WGS sequence"/>
</dbReference>
<reference evidence="2" key="2">
    <citation type="submission" date="2020-09" db="EMBL/GenBank/DDBJ databases">
        <authorList>
            <person name="Sun Q."/>
            <person name="Ohkuma M."/>
        </authorList>
    </citation>
    <scope>NUCLEOTIDE SEQUENCE</scope>
    <source>
        <strain evidence="2">JCM 13064</strain>
    </source>
</reference>
<evidence type="ECO:0008006" key="4">
    <source>
        <dbReference type="Google" id="ProtNLM"/>
    </source>
</evidence>
<organism evidence="2 3">
    <name type="scientific">Sphaerisporangium melleum</name>
    <dbReference type="NCBI Taxonomy" id="321316"/>
    <lineage>
        <taxon>Bacteria</taxon>
        <taxon>Bacillati</taxon>
        <taxon>Actinomycetota</taxon>
        <taxon>Actinomycetes</taxon>
        <taxon>Streptosporangiales</taxon>
        <taxon>Streptosporangiaceae</taxon>
        <taxon>Sphaerisporangium</taxon>
    </lineage>
</organism>
<protein>
    <recommendedName>
        <fullName evidence="4">ATP-binding protein</fullName>
    </recommendedName>
</protein>
<name>A0A917VL86_9ACTN</name>
<feature type="region of interest" description="Disordered" evidence="1">
    <location>
        <begin position="1"/>
        <end position="22"/>
    </location>
</feature>
<evidence type="ECO:0000313" key="2">
    <source>
        <dbReference type="EMBL" id="GGK92834.1"/>
    </source>
</evidence>
<dbReference type="RefSeq" id="WP_189164478.1">
    <property type="nucleotide sequence ID" value="NZ_BMNT01000021.1"/>
</dbReference>
<reference evidence="2" key="1">
    <citation type="journal article" date="2014" name="Int. J. Syst. Evol. Microbiol.">
        <title>Complete genome sequence of Corynebacterium casei LMG S-19264T (=DSM 44701T), isolated from a smear-ripened cheese.</title>
        <authorList>
            <consortium name="US DOE Joint Genome Institute (JGI-PGF)"/>
            <person name="Walter F."/>
            <person name="Albersmeier A."/>
            <person name="Kalinowski J."/>
            <person name="Ruckert C."/>
        </authorList>
    </citation>
    <scope>NUCLEOTIDE SEQUENCE</scope>
    <source>
        <strain evidence="2">JCM 13064</strain>
    </source>
</reference>
<accession>A0A917VL86</accession>
<dbReference type="InterPro" id="IPR036890">
    <property type="entry name" value="HATPase_C_sf"/>
</dbReference>
<comment type="caution">
    <text evidence="2">The sequence shown here is derived from an EMBL/GenBank/DDBJ whole genome shotgun (WGS) entry which is preliminary data.</text>
</comment>
<dbReference type="AlphaFoldDB" id="A0A917VL86"/>
<gene>
    <name evidence="2" type="ORF">GCM10007964_39210</name>
</gene>
<sequence>MVVLDDGSPCAAPSPRTAGAADENGRGLAIVRNPARRWGTYRDGARRAVWFQIVFQE</sequence>
<evidence type="ECO:0000256" key="1">
    <source>
        <dbReference type="SAM" id="MobiDB-lite"/>
    </source>
</evidence>
<proteinExistence type="predicted"/>
<dbReference type="Gene3D" id="3.30.565.10">
    <property type="entry name" value="Histidine kinase-like ATPase, C-terminal domain"/>
    <property type="match status" value="1"/>
</dbReference>